<keyword evidence="2" id="KW-1185">Reference proteome</keyword>
<dbReference type="OrthoDB" id="6464887at2"/>
<protein>
    <submittedName>
        <fullName evidence="1">Uncharacterized conserved protein GlcG, DUF336 family</fullName>
    </submittedName>
</protein>
<gene>
    <name evidence="1" type="ORF">SAMN05443547_2712</name>
</gene>
<dbReference type="STRING" id="416016.SAMN05443547_2712"/>
<dbReference type="AlphaFoldDB" id="A0A1M7ZZS8"/>
<dbReference type="RefSeq" id="WP_143165316.1">
    <property type="nucleotide sequence ID" value="NZ_CBCSEA010000022.1"/>
</dbReference>
<dbReference type="InterPro" id="IPR038084">
    <property type="entry name" value="PduO/GlcC-like_sf"/>
</dbReference>
<reference evidence="2" key="1">
    <citation type="submission" date="2016-12" db="EMBL/GenBank/DDBJ databases">
        <authorList>
            <person name="Varghese N."/>
            <person name="Submissions S."/>
        </authorList>
    </citation>
    <scope>NUCLEOTIDE SEQUENCE [LARGE SCALE GENOMIC DNA]</scope>
    <source>
        <strain evidence="2">DSM 18830</strain>
    </source>
</reference>
<dbReference type="InterPro" id="IPR052517">
    <property type="entry name" value="GlcG_carb_metab_protein"/>
</dbReference>
<name>A0A1M7ZZS8_9FLAO</name>
<dbReference type="Pfam" id="PF03928">
    <property type="entry name" value="HbpS-like"/>
    <property type="match status" value="1"/>
</dbReference>
<dbReference type="SUPFAM" id="SSF143744">
    <property type="entry name" value="GlcG-like"/>
    <property type="match status" value="1"/>
</dbReference>
<dbReference type="PANTHER" id="PTHR34309:SF1">
    <property type="entry name" value="PROTEIN GLCG"/>
    <property type="match status" value="1"/>
</dbReference>
<evidence type="ECO:0000313" key="1">
    <source>
        <dbReference type="EMBL" id="SHO74320.1"/>
    </source>
</evidence>
<evidence type="ECO:0000313" key="2">
    <source>
        <dbReference type="Proteomes" id="UP000184611"/>
    </source>
</evidence>
<dbReference type="EMBL" id="FRYK01000008">
    <property type="protein sequence ID" value="SHO74320.1"/>
    <property type="molecule type" value="Genomic_DNA"/>
</dbReference>
<proteinExistence type="predicted"/>
<dbReference type="Gene3D" id="3.30.450.150">
    <property type="entry name" value="Haem-degrading domain"/>
    <property type="match status" value="1"/>
</dbReference>
<dbReference type="InterPro" id="IPR005624">
    <property type="entry name" value="PduO/GlcC-like"/>
</dbReference>
<dbReference type="PANTHER" id="PTHR34309">
    <property type="entry name" value="SLR1406 PROTEIN"/>
    <property type="match status" value="1"/>
</dbReference>
<sequence>MKTLILTTFLCTTIAFGQESKANNKKNSFPSDRLLTVVSLNQKTAFDLLEIAHESAADLNKKVAVAILDASGTLILLTRDSSVGTHNMEAARKKAFTALSTKTATLQLSRNAASNADTQNLNTLPDLLLLGGGVPIWHNNQIVGSIGIAGAGGPENDDLIAKSATLEKIKLK</sequence>
<dbReference type="Proteomes" id="UP000184611">
    <property type="component" value="Unassembled WGS sequence"/>
</dbReference>
<accession>A0A1M7ZZS8</accession>
<organism evidence="1 2">
    <name type="scientific">Flavobacterium cucumis</name>
    <dbReference type="NCBI Taxonomy" id="416016"/>
    <lineage>
        <taxon>Bacteria</taxon>
        <taxon>Pseudomonadati</taxon>
        <taxon>Bacteroidota</taxon>
        <taxon>Flavobacteriia</taxon>
        <taxon>Flavobacteriales</taxon>
        <taxon>Flavobacteriaceae</taxon>
        <taxon>Flavobacterium</taxon>
    </lineage>
</organism>